<comment type="pathway">
    <text evidence="1">Cofactor biosynthesis; thiamine diphosphate biosynthesis.</text>
</comment>
<dbReference type="Pfam" id="PF08543">
    <property type="entry name" value="Phos_pyr_kin"/>
    <property type="match status" value="1"/>
</dbReference>
<dbReference type="InterPro" id="IPR004399">
    <property type="entry name" value="HMP/HMP-P_kinase_dom"/>
</dbReference>
<dbReference type="AlphaFoldDB" id="A0A7T0C5B5"/>
<protein>
    <recommendedName>
        <fullName evidence="2">hydroxymethylpyrimidine kinase</fullName>
        <ecNumber evidence="2">2.7.1.49</ecNumber>
    </recommendedName>
</protein>
<accession>A0A7T0C5B5</accession>
<dbReference type="SUPFAM" id="SSF53613">
    <property type="entry name" value="Ribokinase-like"/>
    <property type="match status" value="1"/>
</dbReference>
<dbReference type="InterPro" id="IPR013749">
    <property type="entry name" value="PM/HMP-P_kinase-1"/>
</dbReference>
<dbReference type="GO" id="GO:0005524">
    <property type="term" value="F:ATP binding"/>
    <property type="evidence" value="ECO:0007669"/>
    <property type="project" value="UniProtKB-KW"/>
</dbReference>
<dbReference type="InterPro" id="IPR036409">
    <property type="entry name" value="Aldolase_II/adducin_N_sf"/>
</dbReference>
<evidence type="ECO:0000313" key="9">
    <source>
        <dbReference type="EMBL" id="QPJ66864.1"/>
    </source>
</evidence>
<evidence type="ECO:0000256" key="1">
    <source>
        <dbReference type="ARBA" id="ARBA00004948"/>
    </source>
</evidence>
<dbReference type="InterPro" id="IPR029056">
    <property type="entry name" value="Ribokinase-like"/>
</dbReference>
<evidence type="ECO:0000256" key="2">
    <source>
        <dbReference type="ARBA" id="ARBA00012135"/>
    </source>
</evidence>
<dbReference type="GO" id="GO:0008902">
    <property type="term" value="F:hydroxymethylpyrimidine kinase activity"/>
    <property type="evidence" value="ECO:0007669"/>
    <property type="project" value="UniProtKB-EC"/>
</dbReference>
<feature type="domain" description="Pyridoxamine kinase/Phosphomethylpyrimidine kinase" evidence="7">
    <location>
        <begin position="5"/>
        <end position="240"/>
    </location>
</feature>
<sequence>MAGSDPSGGAGIQSDLKTFAALGVSGRSVIAALTAQNSLGVSETFDVPPQTVLAQMDSVFDDTPPLAVKTGMLGDAQVVLALADSLKVRRAKNLVVDPVFRSTSGKTLLSKEGVAAMIEHLLPQAVLVTPNLKEAEVLSEMRIKSSADRVKAARAILKKGPKAVLITGGHGKGDPVDTFCEEGRVHELVSERIGGKVSVHGTGCVLSAAIAAHLAQGDDLLEAVTRAKQFINVAIVFSECSGKGAPFANPMASLYREMERFDALNRVCASIERLKGNDIGRLVPEVQSNIGYGLKLALNRDDVVGFPGRITKIGNEIAVPAPPCFGGSRHVADIVLTAMNFDREKRAVMNIKYEPRLIQICKKLKLSIGSFDRADEPKKVKTKEGSSLEWGTASAIEAMGKVPDIIYDIGGFGKEEMIRVIANDMESLTDLILKIGKLYNAK</sequence>
<dbReference type="EMBL" id="CP048620">
    <property type="protein sequence ID" value="QPJ66864.1"/>
    <property type="molecule type" value="Genomic_DNA"/>
</dbReference>
<dbReference type="FunFam" id="3.40.1190.20:FF:000003">
    <property type="entry name" value="Phosphomethylpyrimidine kinase ThiD"/>
    <property type="match status" value="1"/>
</dbReference>
<name>A0A7T0C5B5_9BACT</name>
<dbReference type="Gene3D" id="3.40.225.10">
    <property type="entry name" value="Class II aldolase/adducin N-terminal domain"/>
    <property type="match status" value="1"/>
</dbReference>
<gene>
    <name evidence="9" type="primary">thiD</name>
    <name evidence="9" type="ORF">G3M78_13560</name>
</gene>
<evidence type="ECO:0000313" key="10">
    <source>
        <dbReference type="Proteomes" id="UP000594464"/>
    </source>
</evidence>
<dbReference type="Gene3D" id="3.40.1190.20">
    <property type="match status" value="1"/>
</dbReference>
<dbReference type="GO" id="GO:0005829">
    <property type="term" value="C:cytosol"/>
    <property type="evidence" value="ECO:0007669"/>
    <property type="project" value="TreeGrafter"/>
</dbReference>
<evidence type="ECO:0000256" key="6">
    <source>
        <dbReference type="ARBA" id="ARBA00022840"/>
    </source>
</evidence>
<dbReference type="Pfam" id="PF10120">
    <property type="entry name" value="ThiN"/>
    <property type="match status" value="1"/>
</dbReference>
<dbReference type="EC" id="2.7.1.49" evidence="2"/>
<organism evidence="9 10">
    <name type="scientific">Candidatus Nitrohelix vancouverensis</name>
    <dbReference type="NCBI Taxonomy" id="2705534"/>
    <lineage>
        <taxon>Bacteria</taxon>
        <taxon>Pseudomonadati</taxon>
        <taxon>Nitrospinota/Tectimicrobiota group</taxon>
        <taxon>Nitrospinota</taxon>
        <taxon>Nitrospinia</taxon>
        <taxon>Nitrospinales</taxon>
        <taxon>Nitrospinaceae</taxon>
        <taxon>Candidatus Nitrohelix</taxon>
    </lineage>
</organism>
<dbReference type="GO" id="GO:0009228">
    <property type="term" value="P:thiamine biosynthetic process"/>
    <property type="evidence" value="ECO:0007669"/>
    <property type="project" value="InterPro"/>
</dbReference>
<evidence type="ECO:0000259" key="8">
    <source>
        <dbReference type="Pfam" id="PF10120"/>
    </source>
</evidence>
<evidence type="ECO:0000256" key="5">
    <source>
        <dbReference type="ARBA" id="ARBA00022777"/>
    </source>
</evidence>
<dbReference type="PANTHER" id="PTHR20858">
    <property type="entry name" value="PHOSPHOMETHYLPYRIMIDINE KINASE"/>
    <property type="match status" value="1"/>
</dbReference>
<dbReference type="KEGG" id="nva:G3M78_13560"/>
<dbReference type="NCBIfam" id="TIGR00097">
    <property type="entry name" value="HMP-P_kinase"/>
    <property type="match status" value="1"/>
</dbReference>
<dbReference type="PANTHER" id="PTHR20858:SF17">
    <property type="entry name" value="HYDROXYMETHYLPYRIMIDINE_PHOSPHOMETHYLPYRIMIDINE KINASE THI20-RELATED"/>
    <property type="match status" value="1"/>
</dbReference>
<evidence type="ECO:0000256" key="3">
    <source>
        <dbReference type="ARBA" id="ARBA00022679"/>
    </source>
</evidence>
<evidence type="ECO:0000259" key="7">
    <source>
        <dbReference type="Pfam" id="PF08543"/>
    </source>
</evidence>
<evidence type="ECO:0000256" key="4">
    <source>
        <dbReference type="ARBA" id="ARBA00022741"/>
    </source>
</evidence>
<reference evidence="10" key="1">
    <citation type="submission" date="2020-02" db="EMBL/GenBank/DDBJ databases">
        <title>Genomic and physiological characterization of two novel Nitrospinaceae genera.</title>
        <authorList>
            <person name="Mueller A.J."/>
            <person name="Jung M.-Y."/>
            <person name="Strachan C.R."/>
            <person name="Herbold C.W."/>
            <person name="Kirkegaard R.H."/>
            <person name="Daims H."/>
        </authorList>
    </citation>
    <scope>NUCLEOTIDE SEQUENCE [LARGE SCALE GENOMIC DNA]</scope>
</reference>
<dbReference type="InterPro" id="IPR019293">
    <property type="entry name" value="ThiN"/>
</dbReference>
<dbReference type="SUPFAM" id="SSF53639">
    <property type="entry name" value="AraD/HMP-PK domain-like"/>
    <property type="match status" value="1"/>
</dbReference>
<keyword evidence="6" id="KW-0067">ATP-binding</keyword>
<dbReference type="CDD" id="cd01169">
    <property type="entry name" value="HMPP_kinase"/>
    <property type="match status" value="1"/>
</dbReference>
<keyword evidence="5 9" id="KW-0418">Kinase</keyword>
<proteinExistence type="predicted"/>
<feature type="domain" description="Thiamine-phosphate synthase ThiN" evidence="8">
    <location>
        <begin position="271"/>
        <end position="433"/>
    </location>
</feature>
<keyword evidence="3 9" id="KW-0808">Transferase</keyword>
<dbReference type="GO" id="GO:0008972">
    <property type="term" value="F:phosphomethylpyrimidine kinase activity"/>
    <property type="evidence" value="ECO:0007669"/>
    <property type="project" value="InterPro"/>
</dbReference>
<keyword evidence="4" id="KW-0547">Nucleotide-binding</keyword>
<dbReference type="Proteomes" id="UP000594464">
    <property type="component" value="Chromosome"/>
</dbReference>